<dbReference type="AlphaFoldDB" id="A0A858RCD6"/>
<protein>
    <submittedName>
        <fullName evidence="3">DUF4167 domain-containing protein</fullName>
    </submittedName>
</protein>
<sequence length="148" mass="16337">MRQGPNSRRSRGRGNNNPNGGNQNNNNGGGNRRSNVPLRHQNYDSNGPDVRIRGNAFQIYDKYQALARDAQASGDRVAAENYLQHAEHYYRIILQINEQEGRQRPQGRENGHGAYGQPNGNGYDGEDGQDDGGDDAGQGEDDREQANA</sequence>
<feature type="compositionally biased region" description="Acidic residues" evidence="1">
    <location>
        <begin position="124"/>
        <end position="148"/>
    </location>
</feature>
<keyword evidence="4" id="KW-1185">Reference proteome</keyword>
<accession>A0A858RCD6</accession>
<gene>
    <name evidence="3" type="ORF">HHL28_17295</name>
</gene>
<feature type="compositionally biased region" description="Low complexity" evidence="1">
    <location>
        <begin position="1"/>
        <end position="26"/>
    </location>
</feature>
<organism evidence="3 4">
    <name type="scientific">Aerophototrophica crusticola</name>
    <dbReference type="NCBI Taxonomy" id="1709002"/>
    <lineage>
        <taxon>Bacteria</taxon>
        <taxon>Pseudomonadati</taxon>
        <taxon>Pseudomonadota</taxon>
        <taxon>Alphaproteobacteria</taxon>
        <taxon>Rhodospirillales</taxon>
        <taxon>Rhodospirillaceae</taxon>
        <taxon>Aerophototrophica</taxon>
    </lineage>
</organism>
<dbReference type="Pfam" id="PF13763">
    <property type="entry name" value="DUF4167"/>
    <property type="match status" value="1"/>
</dbReference>
<feature type="domain" description="DUF4167" evidence="2">
    <location>
        <begin position="24"/>
        <end position="98"/>
    </location>
</feature>
<name>A0A858RCD6_9PROT</name>
<dbReference type="Proteomes" id="UP000501891">
    <property type="component" value="Chromosome"/>
</dbReference>
<evidence type="ECO:0000259" key="2">
    <source>
        <dbReference type="Pfam" id="PF13763"/>
    </source>
</evidence>
<dbReference type="EMBL" id="CP051775">
    <property type="protein sequence ID" value="QJE74586.1"/>
    <property type="molecule type" value="Genomic_DNA"/>
</dbReference>
<evidence type="ECO:0000313" key="4">
    <source>
        <dbReference type="Proteomes" id="UP000501891"/>
    </source>
</evidence>
<reference evidence="3" key="1">
    <citation type="submission" date="2020-04" db="EMBL/GenBank/DDBJ databases">
        <title>A desert anoxygenic phototrophic bacterium fixes CO2 using RubisCO under aerobic conditions.</title>
        <authorList>
            <person name="Tang K."/>
        </authorList>
    </citation>
    <scope>NUCLEOTIDE SEQUENCE [LARGE SCALE GENOMIC DNA]</scope>
    <source>
        <strain evidence="3">MIMtkB3</strain>
    </source>
</reference>
<feature type="region of interest" description="Disordered" evidence="1">
    <location>
        <begin position="100"/>
        <end position="148"/>
    </location>
</feature>
<evidence type="ECO:0000313" key="3">
    <source>
        <dbReference type="EMBL" id="QJE74586.1"/>
    </source>
</evidence>
<feature type="compositionally biased region" description="Basic and acidic residues" evidence="1">
    <location>
        <begin position="100"/>
        <end position="111"/>
    </location>
</feature>
<evidence type="ECO:0000256" key="1">
    <source>
        <dbReference type="SAM" id="MobiDB-lite"/>
    </source>
</evidence>
<dbReference type="KEGG" id="acru:HHL28_17295"/>
<dbReference type="InterPro" id="IPR025430">
    <property type="entry name" value="DUF4167"/>
</dbReference>
<feature type="region of interest" description="Disordered" evidence="1">
    <location>
        <begin position="1"/>
        <end position="51"/>
    </location>
</feature>
<proteinExistence type="predicted"/>